<accession>A0A397T719</accession>
<comment type="caution">
    <text evidence="1">The sequence shown here is derived from an EMBL/GenBank/DDBJ whole genome shotgun (WGS) entry which is preliminary data.</text>
</comment>
<sequence length="170" mass="20452">MSINKNFENLHLNNFEFIENTDNYIENKVYDDLKLKVKKVFKNGKCSCNSNCFEKIGQLIAFQKDKEITKNKKYFHFNFCFNNNLLICHTTYLALIEVSHYYLDNIKKHLQKYSLQERIHGNTGNIPKNKNHIEVNYNLAYEIHEFLKNYTNIYALVYRDYAQAYKNKHE</sequence>
<organism evidence="1 2">
    <name type="scientific">Glomus cerebriforme</name>
    <dbReference type="NCBI Taxonomy" id="658196"/>
    <lineage>
        <taxon>Eukaryota</taxon>
        <taxon>Fungi</taxon>
        <taxon>Fungi incertae sedis</taxon>
        <taxon>Mucoromycota</taxon>
        <taxon>Glomeromycotina</taxon>
        <taxon>Glomeromycetes</taxon>
        <taxon>Glomerales</taxon>
        <taxon>Glomeraceae</taxon>
        <taxon>Glomus</taxon>
    </lineage>
</organism>
<evidence type="ECO:0000313" key="1">
    <source>
        <dbReference type="EMBL" id="RIA90814.1"/>
    </source>
</evidence>
<feature type="non-terminal residue" evidence="1">
    <location>
        <position position="170"/>
    </location>
</feature>
<protein>
    <submittedName>
        <fullName evidence="1">Uncharacterized protein</fullName>
    </submittedName>
</protein>
<dbReference type="OrthoDB" id="2407452at2759"/>
<dbReference type="AlphaFoldDB" id="A0A397T719"/>
<evidence type="ECO:0000313" key="2">
    <source>
        <dbReference type="Proteomes" id="UP000265703"/>
    </source>
</evidence>
<keyword evidence="2" id="KW-1185">Reference proteome</keyword>
<dbReference type="Proteomes" id="UP000265703">
    <property type="component" value="Unassembled WGS sequence"/>
</dbReference>
<name>A0A397T719_9GLOM</name>
<reference evidence="1 2" key="1">
    <citation type="submission" date="2018-06" db="EMBL/GenBank/DDBJ databases">
        <title>Comparative genomics reveals the genomic features of Rhizophagus irregularis, R. cerebriforme, R. diaphanum and Gigaspora rosea, and their symbiotic lifestyle signature.</title>
        <authorList>
            <person name="Morin E."/>
            <person name="San Clemente H."/>
            <person name="Chen E.C.H."/>
            <person name="De La Providencia I."/>
            <person name="Hainaut M."/>
            <person name="Kuo A."/>
            <person name="Kohler A."/>
            <person name="Murat C."/>
            <person name="Tang N."/>
            <person name="Roy S."/>
            <person name="Loubradou J."/>
            <person name="Henrissat B."/>
            <person name="Grigoriev I.V."/>
            <person name="Corradi N."/>
            <person name="Roux C."/>
            <person name="Martin F.M."/>
        </authorList>
    </citation>
    <scope>NUCLEOTIDE SEQUENCE [LARGE SCALE GENOMIC DNA]</scope>
    <source>
        <strain evidence="1 2">DAOM 227022</strain>
    </source>
</reference>
<dbReference type="EMBL" id="QKYT01000170">
    <property type="protein sequence ID" value="RIA90814.1"/>
    <property type="molecule type" value="Genomic_DNA"/>
</dbReference>
<proteinExistence type="predicted"/>
<gene>
    <name evidence="1" type="ORF">C1645_769005</name>
</gene>
<dbReference type="STRING" id="658196.A0A397T719"/>